<keyword evidence="2" id="KW-0446">Lipid-binding</keyword>
<accession>A0ABS2NT43</accession>
<dbReference type="InterPro" id="IPR003797">
    <property type="entry name" value="DegV"/>
</dbReference>
<dbReference type="Gene3D" id="3.30.1180.10">
    <property type="match status" value="1"/>
</dbReference>
<keyword evidence="4" id="KW-1185">Reference proteome</keyword>
<evidence type="ECO:0000313" key="3">
    <source>
        <dbReference type="EMBL" id="MBM7616117.1"/>
    </source>
</evidence>
<dbReference type="Proteomes" id="UP001314796">
    <property type="component" value="Unassembled WGS sequence"/>
</dbReference>
<dbReference type="PANTHER" id="PTHR33434">
    <property type="entry name" value="DEGV DOMAIN-CONTAINING PROTEIN DR_1986-RELATED"/>
    <property type="match status" value="1"/>
</dbReference>
<evidence type="ECO:0000256" key="1">
    <source>
        <dbReference type="ARBA" id="ARBA00003238"/>
    </source>
</evidence>
<dbReference type="SUPFAM" id="SSF82549">
    <property type="entry name" value="DAK1/DegV-like"/>
    <property type="match status" value="1"/>
</dbReference>
<evidence type="ECO:0000313" key="4">
    <source>
        <dbReference type="Proteomes" id="UP001314796"/>
    </source>
</evidence>
<dbReference type="EMBL" id="JAFBEE010000024">
    <property type="protein sequence ID" value="MBM7616117.1"/>
    <property type="molecule type" value="Genomic_DNA"/>
</dbReference>
<dbReference type="Gene3D" id="3.40.50.10440">
    <property type="entry name" value="Dihydroxyacetone kinase, domain 1"/>
    <property type="match status" value="1"/>
</dbReference>
<name>A0ABS2NT43_9FIRM</name>
<dbReference type="PROSITE" id="PS51482">
    <property type="entry name" value="DEGV"/>
    <property type="match status" value="1"/>
</dbReference>
<protein>
    <submittedName>
        <fullName evidence="3">DegV family protein with EDD domain</fullName>
    </submittedName>
</protein>
<gene>
    <name evidence="3" type="ORF">JOC73_002693</name>
</gene>
<proteinExistence type="predicted"/>
<dbReference type="Pfam" id="PF02645">
    <property type="entry name" value="DegV"/>
    <property type="match status" value="1"/>
</dbReference>
<comment type="caution">
    <text evidence="3">The sequence shown here is derived from an EMBL/GenBank/DDBJ whole genome shotgun (WGS) entry which is preliminary data.</text>
</comment>
<comment type="function">
    <text evidence="1">May bind long-chain fatty acids, such as palmitate, and may play a role in lipid transport or fatty acid metabolism.</text>
</comment>
<dbReference type="NCBIfam" id="TIGR00762">
    <property type="entry name" value="DegV"/>
    <property type="match status" value="1"/>
</dbReference>
<dbReference type="InterPro" id="IPR043168">
    <property type="entry name" value="DegV_C"/>
</dbReference>
<evidence type="ECO:0000256" key="2">
    <source>
        <dbReference type="ARBA" id="ARBA00023121"/>
    </source>
</evidence>
<organism evidence="3 4">
    <name type="scientific">Alkaliphilus hydrothermalis</name>
    <dbReference type="NCBI Taxonomy" id="1482730"/>
    <lineage>
        <taxon>Bacteria</taxon>
        <taxon>Bacillati</taxon>
        <taxon>Bacillota</taxon>
        <taxon>Clostridia</taxon>
        <taxon>Peptostreptococcales</taxon>
        <taxon>Natronincolaceae</taxon>
        <taxon>Alkaliphilus</taxon>
    </lineage>
</organism>
<sequence length="246" mass="27030">MGYKSFYDLVRSGKMSTTSQITAYTFEKAFSKYIEEGQAVIYIGFSSALSKTFENALMASNNILEKYPNADLSVIDSRSATVGLGSLVYCGCEMLSGGKNKEEIVNWLEDNKLKLNHWFTVDSLDHLKRGGRISATSAAIGSLLDVKPVLNVDDEGRLRSIKKVRGRKKAIKSLADELKAQIVNPEEQTIFISHGDCQEEAENLKNLITKDVKVKDVMINYIGPVIGTHTGAGVLCVTFFGTGRDS</sequence>
<reference evidence="3 4" key="1">
    <citation type="submission" date="2021-01" db="EMBL/GenBank/DDBJ databases">
        <title>Genomic Encyclopedia of Type Strains, Phase IV (KMG-IV): sequencing the most valuable type-strain genomes for metagenomic binning, comparative biology and taxonomic classification.</title>
        <authorList>
            <person name="Goeker M."/>
        </authorList>
    </citation>
    <scope>NUCLEOTIDE SEQUENCE [LARGE SCALE GENOMIC DNA]</scope>
    <source>
        <strain evidence="3 4">DSM 25890</strain>
    </source>
</reference>
<dbReference type="PANTHER" id="PTHR33434:SF3">
    <property type="entry name" value="DEGV DOMAIN-CONTAINING PROTEIN YITS"/>
    <property type="match status" value="1"/>
</dbReference>
<dbReference type="InterPro" id="IPR050270">
    <property type="entry name" value="DegV_domain_contain"/>
</dbReference>